<evidence type="ECO:0000313" key="7">
    <source>
        <dbReference type="Proteomes" id="UP000607559"/>
    </source>
</evidence>
<feature type="transmembrane region" description="Helical" evidence="5">
    <location>
        <begin position="6"/>
        <end position="26"/>
    </location>
</feature>
<reference evidence="6" key="1">
    <citation type="journal article" date="2014" name="Int. J. Syst. Evol. Microbiol.">
        <title>Complete genome sequence of Corynebacterium casei LMG S-19264T (=DSM 44701T), isolated from a smear-ripened cheese.</title>
        <authorList>
            <consortium name="US DOE Joint Genome Institute (JGI-PGF)"/>
            <person name="Walter F."/>
            <person name="Albersmeier A."/>
            <person name="Kalinowski J."/>
            <person name="Ruckert C."/>
        </authorList>
    </citation>
    <scope>NUCLEOTIDE SEQUENCE</scope>
    <source>
        <strain evidence="6">CGMCC 1.15448</strain>
    </source>
</reference>
<comment type="subcellular location">
    <subcellularLocation>
        <location evidence="1">Membrane</location>
        <topology evidence="1">Multi-pass membrane protein</topology>
    </subcellularLocation>
</comment>
<accession>A0A8J2XSG5</accession>
<reference evidence="6" key="2">
    <citation type="submission" date="2020-09" db="EMBL/GenBank/DDBJ databases">
        <authorList>
            <person name="Sun Q."/>
            <person name="Zhou Y."/>
        </authorList>
    </citation>
    <scope>NUCLEOTIDE SEQUENCE</scope>
    <source>
        <strain evidence="6">CGMCC 1.15448</strain>
    </source>
</reference>
<evidence type="ECO:0000313" key="6">
    <source>
        <dbReference type="EMBL" id="GGA95207.1"/>
    </source>
</evidence>
<feature type="transmembrane region" description="Helical" evidence="5">
    <location>
        <begin position="180"/>
        <end position="198"/>
    </location>
</feature>
<feature type="transmembrane region" description="Helical" evidence="5">
    <location>
        <begin position="96"/>
        <end position="116"/>
    </location>
</feature>
<dbReference type="GO" id="GO:0016829">
    <property type="term" value="F:lyase activity"/>
    <property type="evidence" value="ECO:0007669"/>
    <property type="project" value="InterPro"/>
</dbReference>
<evidence type="ECO:0000256" key="2">
    <source>
        <dbReference type="ARBA" id="ARBA00022692"/>
    </source>
</evidence>
<dbReference type="EMBL" id="BMJC01000002">
    <property type="protein sequence ID" value="GGA95207.1"/>
    <property type="molecule type" value="Genomic_DNA"/>
</dbReference>
<dbReference type="Pfam" id="PF25129">
    <property type="entry name" value="Pyr4-TMTC"/>
    <property type="match status" value="1"/>
</dbReference>
<dbReference type="Proteomes" id="UP000607559">
    <property type="component" value="Unassembled WGS sequence"/>
</dbReference>
<feature type="transmembrane region" description="Helical" evidence="5">
    <location>
        <begin position="38"/>
        <end position="55"/>
    </location>
</feature>
<gene>
    <name evidence="6" type="ORF">GCM10011511_18200</name>
</gene>
<keyword evidence="7" id="KW-1185">Reference proteome</keyword>
<name>A0A8J2XSG5_9BACT</name>
<evidence type="ECO:0000256" key="4">
    <source>
        <dbReference type="ARBA" id="ARBA00023136"/>
    </source>
</evidence>
<organism evidence="6 7">
    <name type="scientific">Puia dinghuensis</name>
    <dbReference type="NCBI Taxonomy" id="1792502"/>
    <lineage>
        <taxon>Bacteria</taxon>
        <taxon>Pseudomonadati</taxon>
        <taxon>Bacteroidota</taxon>
        <taxon>Chitinophagia</taxon>
        <taxon>Chitinophagales</taxon>
        <taxon>Chitinophagaceae</taxon>
        <taxon>Puia</taxon>
    </lineage>
</organism>
<protein>
    <submittedName>
        <fullName evidence="6">Uncharacterized protein</fullName>
    </submittedName>
</protein>
<keyword evidence="3 5" id="KW-1133">Transmembrane helix</keyword>
<sequence length="213" mass="24582">MIEFLNQALYVVSGTAWSVAYILIILRGFRDKTYGMPFISLAFNICWEFCFATIFNDGNPVHRAVNGAWFLLDIGILYTYFRYGKRDWPQRISTKYFYPYSFFILATAFAIIWFATRELHDTYGANMAYMMNLTMSVLYINMINSRGNLSGQSVGIAVAKLIGTGSYTIIFYVWHAKFLAFAGGLIVIFDLIYLLMVVNEGRLVWPFRLKLRS</sequence>
<feature type="transmembrane region" description="Helical" evidence="5">
    <location>
        <begin position="67"/>
        <end position="84"/>
    </location>
</feature>
<dbReference type="InterPro" id="IPR039020">
    <property type="entry name" value="PaxB-like"/>
</dbReference>
<proteinExistence type="predicted"/>
<keyword evidence="4 5" id="KW-0472">Membrane</keyword>
<evidence type="ECO:0000256" key="5">
    <source>
        <dbReference type="SAM" id="Phobius"/>
    </source>
</evidence>
<comment type="caution">
    <text evidence="6">The sequence shown here is derived from an EMBL/GenBank/DDBJ whole genome shotgun (WGS) entry which is preliminary data.</text>
</comment>
<evidence type="ECO:0000256" key="1">
    <source>
        <dbReference type="ARBA" id="ARBA00004141"/>
    </source>
</evidence>
<dbReference type="PANTHER" id="PTHR42038">
    <property type="match status" value="1"/>
</dbReference>
<dbReference type="RefSeq" id="WP_188930807.1">
    <property type="nucleotide sequence ID" value="NZ_BMJC01000002.1"/>
</dbReference>
<feature type="transmembrane region" description="Helical" evidence="5">
    <location>
        <begin position="122"/>
        <end position="142"/>
    </location>
</feature>
<evidence type="ECO:0000256" key="3">
    <source>
        <dbReference type="ARBA" id="ARBA00022989"/>
    </source>
</evidence>
<dbReference type="PANTHER" id="PTHR42038:SF2">
    <property type="entry name" value="TERPENE CYCLASE AUSL"/>
    <property type="match status" value="1"/>
</dbReference>
<keyword evidence="2 5" id="KW-0812">Transmembrane</keyword>
<dbReference type="GO" id="GO:0016020">
    <property type="term" value="C:membrane"/>
    <property type="evidence" value="ECO:0007669"/>
    <property type="project" value="UniProtKB-SubCell"/>
</dbReference>
<dbReference type="AlphaFoldDB" id="A0A8J2XSG5"/>
<feature type="transmembrane region" description="Helical" evidence="5">
    <location>
        <begin position="154"/>
        <end position="174"/>
    </location>
</feature>